<dbReference type="EMBL" id="MHHR01000011">
    <property type="protein sequence ID" value="OGY34668.1"/>
    <property type="molecule type" value="Genomic_DNA"/>
</dbReference>
<evidence type="ECO:0000256" key="1">
    <source>
        <dbReference type="SAM" id="SignalP"/>
    </source>
</evidence>
<dbReference type="PANTHER" id="PTHR11440">
    <property type="entry name" value="LECITHIN-CHOLESTEROL ACYLTRANSFERASE-RELATED"/>
    <property type="match status" value="1"/>
</dbReference>
<dbReference type="GO" id="GO:0008374">
    <property type="term" value="F:O-acyltransferase activity"/>
    <property type="evidence" value="ECO:0007669"/>
    <property type="project" value="InterPro"/>
</dbReference>
<evidence type="ECO:0000313" key="2">
    <source>
        <dbReference type="EMBL" id="OGY34668.1"/>
    </source>
</evidence>
<dbReference type="GO" id="GO:0006629">
    <property type="term" value="P:lipid metabolic process"/>
    <property type="evidence" value="ECO:0007669"/>
    <property type="project" value="InterPro"/>
</dbReference>
<proteinExistence type="predicted"/>
<organism evidence="2 3">
    <name type="scientific">Candidatus Andersenbacteria bacterium RIFCSPHIGHO2_12_FULL_45_11</name>
    <dbReference type="NCBI Taxonomy" id="1797281"/>
    <lineage>
        <taxon>Bacteria</taxon>
        <taxon>Candidatus Anderseniibacteriota</taxon>
    </lineage>
</organism>
<sequence length="608" mass="66668">MASKYKLVLGLCFVGCLYSFSTLAFTRVAPPDSPTPLPDPCTAFPSSSECRATRDAVVIVPGIVGSFNGFSLFADKSGGTWGPVPFHKIYQGLEMRFEAEGYVKDTDLFVAYYDWRQPNAESAHEFLDPIIEQAKQKTGKVDIIAHSMGGLLTQGYIKSSDFTRGEIDKFVMLGTPNLGASGAYLPWEGGIFPPTWSAPLRFYMNQIEGALRKRRNIEDIEPKSFRQIFPSLRELLPVNNYLNKSGALTTSGERNTFLEGLIAARTQLFSRAVVTTIAGVDNNTLGNVELTNARSEEDVQLERWRDGHPVQDVPQPNDTQGDTTVLKSSALIGSRKVTVGNIPHSALPEYAQNEALAAIGITNDTPKVFTYEEPQWLTGFVVLSPVDITITDASGKTVSKSTNDFGDDAFIDISDDEEADNPKVIIIKELEAGTYTVKLTGTDTGPYTVIVTHTDAEESTSTTLTGTTILGKEESFTVTIGEDGEAAVVSEIKNDKPVITTASGGPGDEKDCCPGRDTEIKTAKKGKVLGARSKPFDKLRARKPKLRKVAIEKLQPLNTIFFEVCGRTPTSDEWHYWAERYLTDKGDWDKLKNTMQYYKGKGVSLPTT</sequence>
<dbReference type="InterPro" id="IPR003386">
    <property type="entry name" value="LACT/PDAT_acylTrfase"/>
</dbReference>
<accession>A0A1G1X3T8</accession>
<dbReference type="Gene3D" id="3.40.50.1820">
    <property type="entry name" value="alpha/beta hydrolase"/>
    <property type="match status" value="1"/>
</dbReference>
<dbReference type="InterPro" id="IPR013783">
    <property type="entry name" value="Ig-like_fold"/>
</dbReference>
<dbReference type="Gene3D" id="2.60.40.10">
    <property type="entry name" value="Immunoglobulins"/>
    <property type="match status" value="1"/>
</dbReference>
<name>A0A1G1X3T8_9BACT</name>
<feature type="signal peptide" evidence="1">
    <location>
        <begin position="1"/>
        <end position="24"/>
    </location>
</feature>
<dbReference type="InterPro" id="IPR029058">
    <property type="entry name" value="AB_hydrolase_fold"/>
</dbReference>
<gene>
    <name evidence="2" type="ORF">A3D99_05000</name>
</gene>
<dbReference type="AlphaFoldDB" id="A0A1G1X3T8"/>
<feature type="chain" id="PRO_5009581278" description="Lecithin:cholesterol acyltransferase" evidence="1">
    <location>
        <begin position="25"/>
        <end position="608"/>
    </location>
</feature>
<dbReference type="SUPFAM" id="SSF53474">
    <property type="entry name" value="alpha/beta-Hydrolases"/>
    <property type="match status" value="1"/>
</dbReference>
<evidence type="ECO:0000313" key="3">
    <source>
        <dbReference type="Proteomes" id="UP000177528"/>
    </source>
</evidence>
<evidence type="ECO:0008006" key="4">
    <source>
        <dbReference type="Google" id="ProtNLM"/>
    </source>
</evidence>
<reference evidence="2 3" key="1">
    <citation type="journal article" date="2016" name="Nat. Commun.">
        <title>Thousands of microbial genomes shed light on interconnected biogeochemical processes in an aquifer system.</title>
        <authorList>
            <person name="Anantharaman K."/>
            <person name="Brown C.T."/>
            <person name="Hug L.A."/>
            <person name="Sharon I."/>
            <person name="Castelle C.J."/>
            <person name="Probst A.J."/>
            <person name="Thomas B.C."/>
            <person name="Singh A."/>
            <person name="Wilkins M.J."/>
            <person name="Karaoz U."/>
            <person name="Brodie E.L."/>
            <person name="Williams K.H."/>
            <person name="Hubbard S.S."/>
            <person name="Banfield J.F."/>
        </authorList>
    </citation>
    <scope>NUCLEOTIDE SEQUENCE [LARGE SCALE GENOMIC DNA]</scope>
</reference>
<dbReference type="Proteomes" id="UP000177528">
    <property type="component" value="Unassembled WGS sequence"/>
</dbReference>
<keyword evidence="1" id="KW-0732">Signal</keyword>
<protein>
    <recommendedName>
        <fullName evidence="4">Lecithin:cholesterol acyltransferase</fullName>
    </recommendedName>
</protein>
<comment type="caution">
    <text evidence="2">The sequence shown here is derived from an EMBL/GenBank/DDBJ whole genome shotgun (WGS) entry which is preliminary data.</text>
</comment>
<dbReference type="Pfam" id="PF02450">
    <property type="entry name" value="LCAT"/>
    <property type="match status" value="1"/>
</dbReference>